<organism evidence="1 2">
    <name type="scientific">Micromonospora deserti</name>
    <dbReference type="NCBI Taxonomy" id="2070366"/>
    <lineage>
        <taxon>Bacteria</taxon>
        <taxon>Bacillati</taxon>
        <taxon>Actinomycetota</taxon>
        <taxon>Actinomycetes</taxon>
        <taxon>Micromonosporales</taxon>
        <taxon>Micromonosporaceae</taxon>
        <taxon>Micromonospora</taxon>
    </lineage>
</organism>
<name>A0A2W2CJ50_9ACTN</name>
<dbReference type="OrthoDB" id="5196140at2"/>
<evidence type="ECO:0000313" key="1">
    <source>
        <dbReference type="EMBL" id="PZF98532.1"/>
    </source>
</evidence>
<accession>A0A2W2CJ50</accession>
<dbReference type="EMBL" id="POUB01000074">
    <property type="protein sequence ID" value="PZF98532.1"/>
    <property type="molecule type" value="Genomic_DNA"/>
</dbReference>
<dbReference type="Proteomes" id="UP000248749">
    <property type="component" value="Unassembled WGS sequence"/>
</dbReference>
<comment type="caution">
    <text evidence="1">The sequence shown here is derived from an EMBL/GenBank/DDBJ whole genome shotgun (WGS) entry which is preliminary data.</text>
</comment>
<proteinExistence type="predicted"/>
<keyword evidence="2" id="KW-1185">Reference proteome</keyword>
<reference evidence="1 2" key="1">
    <citation type="submission" date="2018-01" db="EMBL/GenBank/DDBJ databases">
        <title>Draft genome sequence of Salinispora sp. 13K206.</title>
        <authorList>
            <person name="Sahin N."/>
            <person name="Saygin H."/>
            <person name="Ay H."/>
        </authorList>
    </citation>
    <scope>NUCLEOTIDE SEQUENCE [LARGE SCALE GENOMIC DNA]</scope>
    <source>
        <strain evidence="1 2">13K206</strain>
    </source>
</reference>
<gene>
    <name evidence="1" type="ORF">C1I99_13305</name>
</gene>
<dbReference type="AlphaFoldDB" id="A0A2W2CJ50"/>
<evidence type="ECO:0000313" key="2">
    <source>
        <dbReference type="Proteomes" id="UP000248749"/>
    </source>
</evidence>
<dbReference type="RefSeq" id="WP_111134523.1">
    <property type="nucleotide sequence ID" value="NZ_POUB01000074.1"/>
</dbReference>
<protein>
    <submittedName>
        <fullName evidence="1">Uncharacterized protein</fullName>
    </submittedName>
</protein>
<sequence>MNDDIVIACADLVGRAGAAGFEIGYAGDEHGPTEEARWYAVATYRGARVIADEHRSPTAAALALAERLLAGATCRCTRPVSLSDDRPGCRWRLVGRRWEPGCDAAPVRVAGGQRGDMAAIERAMAQVPPGGNRAERRAAKRRRR</sequence>